<dbReference type="PANTHER" id="PTHR43316">
    <property type="entry name" value="HYDROLASE, HALOACID DELAHOGENASE-RELATED"/>
    <property type="match status" value="1"/>
</dbReference>
<dbReference type="InterPro" id="IPR036412">
    <property type="entry name" value="HAD-like_sf"/>
</dbReference>
<dbReference type="SFLD" id="SFLDG01129">
    <property type="entry name" value="C1.5:_HAD__Beta-PGM__Phosphata"/>
    <property type="match status" value="1"/>
</dbReference>
<organism evidence="2">
    <name type="scientific">Mesorhizobium sp. WSM2240</name>
    <dbReference type="NCBI Taxonomy" id="3228851"/>
    <lineage>
        <taxon>Bacteria</taxon>
        <taxon>Pseudomonadati</taxon>
        <taxon>Pseudomonadota</taxon>
        <taxon>Alphaproteobacteria</taxon>
        <taxon>Hyphomicrobiales</taxon>
        <taxon>Phyllobacteriaceae</taxon>
        <taxon>Mesorhizobium</taxon>
    </lineage>
</organism>
<dbReference type="RefSeq" id="WP_353646277.1">
    <property type="nucleotide sequence ID" value="NZ_CP159255.1"/>
</dbReference>
<dbReference type="GO" id="GO:0016787">
    <property type="term" value="F:hydrolase activity"/>
    <property type="evidence" value="ECO:0007669"/>
    <property type="project" value="UniProtKB-KW"/>
</dbReference>
<dbReference type="InterPro" id="IPR023214">
    <property type="entry name" value="HAD_sf"/>
</dbReference>
<dbReference type="EC" id="3.1.3.-" evidence="2"/>
<dbReference type="SFLD" id="SFLDS00003">
    <property type="entry name" value="Haloacid_Dehalogenase"/>
    <property type="match status" value="1"/>
</dbReference>
<accession>A0AAU8CYJ9</accession>
<dbReference type="Pfam" id="PF00702">
    <property type="entry name" value="Hydrolase"/>
    <property type="match status" value="1"/>
</dbReference>
<geneLocation type="plasmid" evidence="2">
    <name>pMk2240B</name>
</geneLocation>
<dbReference type="InterPro" id="IPR051540">
    <property type="entry name" value="S-2-haloacid_dehalogenase"/>
</dbReference>
<keyword evidence="1 2" id="KW-0378">Hydrolase</keyword>
<evidence type="ECO:0000256" key="1">
    <source>
        <dbReference type="ARBA" id="ARBA00022801"/>
    </source>
</evidence>
<dbReference type="PANTHER" id="PTHR43316:SF8">
    <property type="entry name" value="HAD FAMILY HYDROLASE"/>
    <property type="match status" value="1"/>
</dbReference>
<name>A0AAU8CYJ9_9HYPH</name>
<sequence>MIEGAREERRVTFVDADNTLWDTDGVFAAAQLKLLTAVEGAIGLLATSTDRLTFVRSVDQALADRHHLGLRYPPRLLAIGIALALRGEEPGVAARRVWAGGLTSSGLELALAQQIELEFIQWSGQLPDLLPGVREGLQRLHEGGVLIVVVTEGARSRVTRTADEHGLTALLDKIVEAPKSERLFQRVQKLGRARAPAFMIGDQLRRDIEPAKAAGLLTIYVPGRFRPRWEPDETSVRPDYRVERFDQGADIVLAGG</sequence>
<proteinExistence type="predicted"/>
<gene>
    <name evidence="2" type="ORF">ABVK50_28985</name>
</gene>
<dbReference type="EMBL" id="CP159255">
    <property type="protein sequence ID" value="XCG52015.1"/>
    <property type="molecule type" value="Genomic_DNA"/>
</dbReference>
<keyword evidence="2" id="KW-0614">Plasmid</keyword>
<evidence type="ECO:0000313" key="2">
    <source>
        <dbReference type="EMBL" id="XCG52015.1"/>
    </source>
</evidence>
<reference evidence="2" key="1">
    <citation type="submission" date="2024-06" db="EMBL/GenBank/DDBJ databases">
        <title>Mesorhizobium karijinii sp. nov., a symbiont of the iconic Swainsona formosa from arid Australia.</title>
        <authorList>
            <person name="Hill Y.J."/>
            <person name="Watkin E.L.J."/>
            <person name="O'Hara G.W."/>
            <person name="Terpolilli J."/>
            <person name="Tye M.L."/>
            <person name="Kohlmeier M.G."/>
        </authorList>
    </citation>
    <scope>NUCLEOTIDE SEQUENCE</scope>
    <source>
        <strain evidence="2">WSM2240</strain>
        <plasmid evidence="2">pMk2240B</plasmid>
    </source>
</reference>
<dbReference type="AlphaFoldDB" id="A0AAU8CYJ9"/>
<dbReference type="Gene3D" id="3.40.50.1000">
    <property type="entry name" value="HAD superfamily/HAD-like"/>
    <property type="match status" value="1"/>
</dbReference>
<protein>
    <submittedName>
        <fullName evidence="2">HAD family hydrolase</fullName>
        <ecNumber evidence="2">3.1.3.-</ecNumber>
    </submittedName>
</protein>
<dbReference type="SUPFAM" id="SSF56784">
    <property type="entry name" value="HAD-like"/>
    <property type="match status" value="1"/>
</dbReference>